<feature type="active site" description="Proton acceptor" evidence="2">
    <location>
        <position position="128"/>
    </location>
</feature>
<dbReference type="NCBIfam" id="TIGR02258">
    <property type="entry name" value="2_5_ligase"/>
    <property type="match status" value="1"/>
</dbReference>
<dbReference type="InterPro" id="IPR004175">
    <property type="entry name" value="RNA_CPDase"/>
</dbReference>
<dbReference type="GO" id="GO:0008664">
    <property type="term" value="F:RNA 2',3'-cyclic 3'-phosphodiesterase activity"/>
    <property type="evidence" value="ECO:0007669"/>
    <property type="project" value="UniProtKB-EC"/>
</dbReference>
<dbReference type="GO" id="GO:0016874">
    <property type="term" value="F:ligase activity"/>
    <property type="evidence" value="ECO:0007669"/>
    <property type="project" value="UniProtKB-KW"/>
</dbReference>
<dbReference type="Proteomes" id="UP000034462">
    <property type="component" value="Unassembled WGS sequence"/>
</dbReference>
<proteinExistence type="inferred from homology"/>
<dbReference type="SUPFAM" id="SSF55144">
    <property type="entry name" value="LigT-like"/>
    <property type="match status" value="1"/>
</dbReference>
<evidence type="ECO:0000256" key="2">
    <source>
        <dbReference type="HAMAP-Rule" id="MF_01940"/>
    </source>
</evidence>
<dbReference type="PANTHER" id="PTHR35561">
    <property type="entry name" value="RNA 2',3'-CYCLIC PHOSPHODIESTERASE"/>
    <property type="match status" value="1"/>
</dbReference>
<dbReference type="HAMAP" id="MF_01940">
    <property type="entry name" value="RNA_CPDase"/>
    <property type="match status" value="1"/>
</dbReference>
<sequence length="183" mass="21375">MRPHRIFVAINLPDTVKQELLEYKNKWPEIPARWAGKENLHLTLAFLGNTSDEELREVVGLLQEVGDRHSPFELKIIHLQYGPDAKNPRMIWAIGEKPPKLLKLQKDIEHTLAAENLYTPEARPFSPHLTLARFHVTQFRQMEPEERPEIAQEISFSFPVETIELMESKLKKYTILQSFVLEK</sequence>
<keyword evidence="1 2" id="KW-0378">Hydrolase</keyword>
<dbReference type="Gene3D" id="3.90.1140.10">
    <property type="entry name" value="Cyclic phosphodiesterase"/>
    <property type="match status" value="1"/>
</dbReference>
<feature type="short sequence motif" description="HXTX 1" evidence="2">
    <location>
        <begin position="41"/>
        <end position="44"/>
    </location>
</feature>
<reference evidence="3 4" key="1">
    <citation type="journal article" date="2015" name="Nature">
        <title>rRNA introns, odd ribosomes, and small enigmatic genomes across a large radiation of phyla.</title>
        <authorList>
            <person name="Brown C.T."/>
            <person name="Hug L.A."/>
            <person name="Thomas B.C."/>
            <person name="Sharon I."/>
            <person name="Castelle C.J."/>
            <person name="Singh A."/>
            <person name="Wilkins M.J."/>
            <person name="Williams K.H."/>
            <person name="Banfield J.F."/>
        </authorList>
    </citation>
    <scope>NUCLEOTIDE SEQUENCE [LARGE SCALE GENOMIC DNA]</scope>
</reference>
<name>A0A837ILB4_9BACT</name>
<dbReference type="InterPro" id="IPR009097">
    <property type="entry name" value="Cyclic_Pdiesterase"/>
</dbReference>
<evidence type="ECO:0000313" key="4">
    <source>
        <dbReference type="Proteomes" id="UP000034462"/>
    </source>
</evidence>
<gene>
    <name evidence="3" type="primary">ligT</name>
    <name evidence="3" type="ORF">UY25_C0002G0076</name>
</gene>
<keyword evidence="3" id="KW-0436">Ligase</keyword>
<accession>A0A837ILB4</accession>
<dbReference type="EMBL" id="LCPH01000002">
    <property type="protein sequence ID" value="KKU93352.1"/>
    <property type="molecule type" value="Genomic_DNA"/>
</dbReference>
<comment type="similarity">
    <text evidence="2">Belongs to the 2H phosphoesterase superfamily. ThpR family.</text>
</comment>
<comment type="function">
    <text evidence="2">Hydrolyzes RNA 2',3'-cyclic phosphodiester to an RNA 2'-phosphomonoester.</text>
</comment>
<protein>
    <recommendedName>
        <fullName evidence="2">RNA 2',3'-cyclic phosphodiesterase</fullName>
        <shortName evidence="2">RNA 2',3'-CPDase</shortName>
        <ecNumber evidence="2">3.1.4.58</ecNumber>
    </recommendedName>
</protein>
<dbReference type="PANTHER" id="PTHR35561:SF1">
    <property type="entry name" value="RNA 2',3'-CYCLIC PHOSPHODIESTERASE"/>
    <property type="match status" value="1"/>
</dbReference>
<feature type="active site" description="Proton donor" evidence="2">
    <location>
        <position position="41"/>
    </location>
</feature>
<dbReference type="EC" id="3.1.4.58" evidence="2"/>
<dbReference type="Pfam" id="PF13563">
    <property type="entry name" value="2_5_RNA_ligase2"/>
    <property type="match status" value="1"/>
</dbReference>
<dbReference type="GO" id="GO:0004113">
    <property type="term" value="F:2',3'-cyclic-nucleotide 3'-phosphodiesterase activity"/>
    <property type="evidence" value="ECO:0007669"/>
    <property type="project" value="InterPro"/>
</dbReference>
<comment type="caution">
    <text evidence="3">The sequence shown here is derived from an EMBL/GenBank/DDBJ whole genome shotgun (WGS) entry which is preliminary data.</text>
</comment>
<feature type="short sequence motif" description="HXTX 2" evidence="2">
    <location>
        <begin position="128"/>
        <end position="131"/>
    </location>
</feature>
<organism evidence="3 4">
    <name type="scientific">Candidatus Yanofskybacteria bacterium GW2011_GWC1_48_11</name>
    <dbReference type="NCBI Taxonomy" id="1619027"/>
    <lineage>
        <taxon>Bacteria</taxon>
        <taxon>Candidatus Yanofskyibacteriota</taxon>
    </lineage>
</organism>
<dbReference type="AlphaFoldDB" id="A0A837ILB4"/>
<comment type="catalytic activity">
    <reaction evidence="2">
        <text>a 3'-end 2',3'-cyclophospho-ribonucleotide-RNA + H2O = a 3'-end 2'-phospho-ribonucleotide-RNA + H(+)</text>
        <dbReference type="Rhea" id="RHEA:11828"/>
        <dbReference type="Rhea" id="RHEA-COMP:10464"/>
        <dbReference type="Rhea" id="RHEA-COMP:17353"/>
        <dbReference type="ChEBI" id="CHEBI:15377"/>
        <dbReference type="ChEBI" id="CHEBI:15378"/>
        <dbReference type="ChEBI" id="CHEBI:83064"/>
        <dbReference type="ChEBI" id="CHEBI:173113"/>
        <dbReference type="EC" id="3.1.4.58"/>
    </reaction>
</comment>
<evidence type="ECO:0000313" key="3">
    <source>
        <dbReference type="EMBL" id="KKU93352.1"/>
    </source>
</evidence>
<evidence type="ECO:0000256" key="1">
    <source>
        <dbReference type="ARBA" id="ARBA00022801"/>
    </source>
</evidence>